<evidence type="ECO:0000256" key="1">
    <source>
        <dbReference type="ARBA" id="ARBA00004370"/>
    </source>
</evidence>
<dbReference type="PROSITE" id="PS51469">
    <property type="entry name" value="SUN"/>
    <property type="match status" value="1"/>
</dbReference>
<dbReference type="PANTHER" id="PTHR12911:SF24">
    <property type="entry name" value="SUN DOMAIN-CONTAINING PROTEIN 3"/>
    <property type="match status" value="1"/>
</dbReference>
<evidence type="ECO:0000256" key="2">
    <source>
        <dbReference type="ARBA" id="ARBA00022692"/>
    </source>
</evidence>
<name>E4Z2H3_OIKDI</name>
<evidence type="ECO:0000259" key="5">
    <source>
        <dbReference type="PROSITE" id="PS51469"/>
    </source>
</evidence>
<dbReference type="PANTHER" id="PTHR12911">
    <property type="entry name" value="SAD1/UNC-84-LIKE PROTEIN-RELATED"/>
    <property type="match status" value="1"/>
</dbReference>
<sequence>MTIKRKFITQPRRADFKIPDLITAEMQLKKRNLFSEDQKIGDEAIPIIEKSEPETIKTAISETCPQKSRFTDFTVVFETVKLKFLVLVNFMEQLFSKISGNMKKLKTKITTKKVLPLLLIFFPFSLPLMKDVKFPELSRLNLDISLPSFPALPSTNFPNIPSIYNIIPSPPVTFNANNKDENDDFIHDLKSELRQLRSEIEELRRNPFRSETVTEKLQEMIYTILEDKTGMADYALESAGAEVIDKWTTSGIPTGNALMKIWNLPIFYHTMSPRFALQPNVHPGNCFAFSGQSGSLTVKLARPIYPTNFTIEHIPKALSFGDVSSAPQNVTLETVNPITGKGSIIGSSVFNIDGIPVQTFRTSISESLSKPTQFIRLRINSNWGNPNFTCLYRLRVHGSQNDF</sequence>
<dbReference type="Gene3D" id="2.60.120.260">
    <property type="entry name" value="Galactose-binding domain-like"/>
    <property type="match status" value="1"/>
</dbReference>
<protein>
    <recommendedName>
        <fullName evidence="5">SUN domain-containing protein</fullName>
    </recommendedName>
</protein>
<dbReference type="GO" id="GO:0043495">
    <property type="term" value="F:protein-membrane adaptor activity"/>
    <property type="evidence" value="ECO:0007669"/>
    <property type="project" value="TreeGrafter"/>
</dbReference>
<dbReference type="GO" id="GO:0034993">
    <property type="term" value="C:meiotic nuclear membrane microtubule tethering complex"/>
    <property type="evidence" value="ECO:0007669"/>
    <property type="project" value="TreeGrafter"/>
</dbReference>
<feature type="domain" description="SUN" evidence="5">
    <location>
        <begin position="240"/>
        <end position="401"/>
    </location>
</feature>
<keyword evidence="4" id="KW-0472">Membrane</keyword>
<proteinExistence type="predicted"/>
<keyword evidence="2" id="KW-0812">Transmembrane</keyword>
<gene>
    <name evidence="6" type="ORF">GSOID_T00023997001</name>
</gene>
<dbReference type="InterPro" id="IPR012919">
    <property type="entry name" value="SUN_dom"/>
</dbReference>
<accession>E4Z2H3</accession>
<evidence type="ECO:0000256" key="3">
    <source>
        <dbReference type="ARBA" id="ARBA00022989"/>
    </source>
</evidence>
<evidence type="ECO:0000256" key="4">
    <source>
        <dbReference type="ARBA" id="ARBA00023136"/>
    </source>
</evidence>
<keyword evidence="3" id="KW-1133">Transmembrane helix</keyword>
<dbReference type="Proteomes" id="UP000011014">
    <property type="component" value="Unassembled WGS sequence"/>
</dbReference>
<dbReference type="Pfam" id="PF07738">
    <property type="entry name" value="Sad1_UNC"/>
    <property type="match status" value="1"/>
</dbReference>
<organism evidence="6">
    <name type="scientific">Oikopleura dioica</name>
    <name type="common">Tunicate</name>
    <dbReference type="NCBI Taxonomy" id="34765"/>
    <lineage>
        <taxon>Eukaryota</taxon>
        <taxon>Metazoa</taxon>
        <taxon>Chordata</taxon>
        <taxon>Tunicata</taxon>
        <taxon>Appendicularia</taxon>
        <taxon>Copelata</taxon>
        <taxon>Oikopleuridae</taxon>
        <taxon>Oikopleura</taxon>
    </lineage>
</organism>
<dbReference type="AlphaFoldDB" id="E4Z2H3"/>
<evidence type="ECO:0000313" key="6">
    <source>
        <dbReference type="EMBL" id="CBY41901.1"/>
    </source>
</evidence>
<comment type="subcellular location">
    <subcellularLocation>
        <location evidence="1">Membrane</location>
    </subcellularLocation>
</comment>
<reference evidence="6" key="1">
    <citation type="journal article" date="2010" name="Science">
        <title>Plasticity of animal genome architecture unmasked by rapid evolution of a pelagic tunicate.</title>
        <authorList>
            <person name="Denoeud F."/>
            <person name="Henriet S."/>
            <person name="Mungpakdee S."/>
            <person name="Aury J.M."/>
            <person name="Da Silva C."/>
            <person name="Brinkmann H."/>
            <person name="Mikhaleva J."/>
            <person name="Olsen L.C."/>
            <person name="Jubin C."/>
            <person name="Canestro C."/>
            <person name="Bouquet J.M."/>
            <person name="Danks G."/>
            <person name="Poulain J."/>
            <person name="Campsteijn C."/>
            <person name="Adamski M."/>
            <person name="Cross I."/>
            <person name="Yadetie F."/>
            <person name="Muffato M."/>
            <person name="Louis A."/>
            <person name="Butcher S."/>
            <person name="Tsagkogeorga G."/>
            <person name="Konrad A."/>
            <person name="Singh S."/>
            <person name="Jensen M.F."/>
            <person name="Cong E.H."/>
            <person name="Eikeseth-Otteraa H."/>
            <person name="Noel B."/>
            <person name="Anthouard V."/>
            <person name="Porcel B.M."/>
            <person name="Kachouri-Lafond R."/>
            <person name="Nishino A."/>
            <person name="Ugolini M."/>
            <person name="Chourrout P."/>
            <person name="Nishida H."/>
            <person name="Aasland R."/>
            <person name="Huzurbazar S."/>
            <person name="Westhof E."/>
            <person name="Delsuc F."/>
            <person name="Lehrach H."/>
            <person name="Reinhardt R."/>
            <person name="Weissenbach J."/>
            <person name="Roy S.W."/>
            <person name="Artiguenave F."/>
            <person name="Postlethwait J.H."/>
            <person name="Manak J.R."/>
            <person name="Thompson E.M."/>
            <person name="Jaillon O."/>
            <person name="Du Pasquier L."/>
            <person name="Boudinot P."/>
            <person name="Liberles D.A."/>
            <person name="Volff J.N."/>
            <person name="Philippe H."/>
            <person name="Lenhard B."/>
            <person name="Roest Crollius H."/>
            <person name="Wincker P."/>
            <person name="Chourrout D."/>
        </authorList>
    </citation>
    <scope>NUCLEOTIDE SEQUENCE [LARGE SCALE GENOMIC DNA]</scope>
</reference>
<dbReference type="EMBL" id="FN656720">
    <property type="protein sequence ID" value="CBY41901.1"/>
    <property type="molecule type" value="Genomic_DNA"/>
</dbReference>
<dbReference type="InterPro" id="IPR045119">
    <property type="entry name" value="SUN1-5"/>
</dbReference>